<keyword evidence="2" id="KW-0812">Transmembrane</keyword>
<feature type="non-terminal residue" evidence="4">
    <location>
        <position position="445"/>
    </location>
</feature>
<feature type="region of interest" description="Disordered" evidence="1">
    <location>
        <begin position="419"/>
        <end position="445"/>
    </location>
</feature>
<proteinExistence type="predicted"/>
<name>M9M1I8_PSEA3</name>
<evidence type="ECO:0000259" key="3">
    <source>
        <dbReference type="Pfam" id="PF10337"/>
    </source>
</evidence>
<dbReference type="AlphaFoldDB" id="M9M1I8"/>
<reference evidence="5" key="1">
    <citation type="journal article" date="2013" name="Genome Announc.">
        <title>Genome sequence of the basidiomycetous yeast Pseudozyma antarctica T-34, a producer of the glycolipid biosurfactants mannosylerythritol lipids.</title>
        <authorList>
            <person name="Morita T."/>
            <person name="Koike H."/>
            <person name="Koyama Y."/>
            <person name="Hagiwara H."/>
            <person name="Ito E."/>
            <person name="Fukuoka T."/>
            <person name="Imura T."/>
            <person name="Machida M."/>
            <person name="Kitamoto D."/>
        </authorList>
    </citation>
    <scope>NUCLEOTIDE SEQUENCE [LARGE SCALE GENOMIC DNA]</scope>
    <source>
        <strain evidence="5">T-34</strain>
    </source>
</reference>
<dbReference type="PANTHER" id="PTHR37994">
    <property type="entry name" value="ARAE_2_N DOMAIN-CONTAINING PROTEIN-RELATED"/>
    <property type="match status" value="1"/>
</dbReference>
<sequence>MTNTTESASASAHPSPSSTADAAAPHIAVSSASPPVPSATDANQAEKQHSPDAISDNADRAKRSTLARHWKPFARRVGLDPLPSYVAWVGPCLTWPKLKPVIRSALLAWICLLIFLIAPSERALGNASFLVLVACAIQPAEVPLAAVVEREFFTLLFVCIAWAWSNIGIAIAHAARTTKLSQTQTSIQRVLAGDYIEARSSIVCAVFLSIGSAVVLYIKVRFGPSPFLFATVLSCILMNICLTYAPLYPYAFYSLGQSVVVPLAVKAAVNIILSVIFFPKSVNSQFVERLIAVLDPIAAACGDQVKLLQTSPLDTAAPADKDAKEGFDFDFVARKLAAAEGGLMPLSLSSRLLTREVSFGLANGDDLREFERLTRSLVAPADGWAYYYSSIKADIQSAHFPKTPVPSRLATPAITPAITPRTSLDHARNTSDSGHHATAHHVQLH</sequence>
<organism evidence="4 5">
    <name type="scientific">Pseudozyma antarctica (strain T-34)</name>
    <name type="common">Yeast</name>
    <name type="synonym">Candida antarctica</name>
    <dbReference type="NCBI Taxonomy" id="1151754"/>
    <lineage>
        <taxon>Eukaryota</taxon>
        <taxon>Fungi</taxon>
        <taxon>Dikarya</taxon>
        <taxon>Basidiomycota</taxon>
        <taxon>Ustilaginomycotina</taxon>
        <taxon>Ustilaginomycetes</taxon>
        <taxon>Ustilaginales</taxon>
        <taxon>Ustilaginaceae</taxon>
        <taxon>Moesziomyces</taxon>
    </lineage>
</organism>
<evidence type="ECO:0000256" key="2">
    <source>
        <dbReference type="SAM" id="Phobius"/>
    </source>
</evidence>
<feature type="compositionally biased region" description="Low complexity" evidence="1">
    <location>
        <begin position="7"/>
        <end position="42"/>
    </location>
</feature>
<dbReference type="Pfam" id="PF10337">
    <property type="entry name" value="ArAE_2_N"/>
    <property type="match status" value="1"/>
</dbReference>
<feature type="transmembrane region" description="Helical" evidence="2">
    <location>
        <begin position="101"/>
        <end position="118"/>
    </location>
</feature>
<feature type="region of interest" description="Disordered" evidence="1">
    <location>
        <begin position="1"/>
        <end position="58"/>
    </location>
</feature>
<accession>M9M1I8</accession>
<feature type="transmembrane region" description="Helical" evidence="2">
    <location>
        <begin position="227"/>
        <end position="247"/>
    </location>
</feature>
<dbReference type="PANTHER" id="PTHR37994:SF1">
    <property type="entry name" value="ER TRANSPORTER 6TM N-TERMINAL DOMAIN-CONTAINING PROTEIN"/>
    <property type="match status" value="1"/>
</dbReference>
<keyword evidence="2" id="KW-1133">Transmembrane helix</keyword>
<feature type="transmembrane region" description="Helical" evidence="2">
    <location>
        <begin position="124"/>
        <end position="140"/>
    </location>
</feature>
<feature type="domain" description="Putative ER transporter 6TM N-terminal" evidence="3">
    <location>
        <begin position="97"/>
        <end position="399"/>
    </location>
</feature>
<protein>
    <submittedName>
        <fullName evidence="4">Predicted membrane protein</fullName>
    </submittedName>
</protein>
<gene>
    <name evidence="4" type="ORF">PANT_26d00087</name>
</gene>
<evidence type="ECO:0000313" key="4">
    <source>
        <dbReference type="EMBL" id="GAC77514.1"/>
    </source>
</evidence>
<feature type="compositionally biased region" description="Basic and acidic residues" evidence="1">
    <location>
        <begin position="423"/>
        <end position="435"/>
    </location>
</feature>
<feature type="transmembrane region" description="Helical" evidence="2">
    <location>
        <begin position="152"/>
        <end position="175"/>
    </location>
</feature>
<feature type="transmembrane region" description="Helical" evidence="2">
    <location>
        <begin position="195"/>
        <end position="218"/>
    </location>
</feature>
<evidence type="ECO:0000256" key="1">
    <source>
        <dbReference type="SAM" id="MobiDB-lite"/>
    </source>
</evidence>
<keyword evidence="2" id="KW-0472">Membrane</keyword>
<feature type="transmembrane region" description="Helical" evidence="2">
    <location>
        <begin position="259"/>
        <end position="279"/>
    </location>
</feature>
<dbReference type="Proteomes" id="UP000011976">
    <property type="component" value="Unassembled WGS sequence"/>
</dbReference>
<evidence type="ECO:0000313" key="5">
    <source>
        <dbReference type="Proteomes" id="UP000011976"/>
    </source>
</evidence>
<dbReference type="EMBL" id="DF196792">
    <property type="protein sequence ID" value="GAC77514.1"/>
    <property type="molecule type" value="Genomic_DNA"/>
</dbReference>
<dbReference type="InterPro" id="IPR018823">
    <property type="entry name" value="ArAE_2_N"/>
</dbReference>